<evidence type="ECO:0000256" key="5">
    <source>
        <dbReference type="ARBA" id="ARBA00022840"/>
    </source>
</evidence>
<dbReference type="Gene3D" id="2.20.28.290">
    <property type="match status" value="1"/>
</dbReference>
<dbReference type="InterPro" id="IPR013155">
    <property type="entry name" value="M/V/L/I-tRNA-synth_anticd-bd"/>
</dbReference>
<dbReference type="InterPro" id="IPR015413">
    <property type="entry name" value="Methionyl/Leucyl_tRNA_Synth"/>
</dbReference>
<evidence type="ECO:0000256" key="1">
    <source>
        <dbReference type="ARBA" id="ARBA00005594"/>
    </source>
</evidence>
<dbReference type="InterPro" id="IPR014729">
    <property type="entry name" value="Rossmann-like_a/b/a_fold"/>
</dbReference>
<evidence type="ECO:0000256" key="4">
    <source>
        <dbReference type="ARBA" id="ARBA00022741"/>
    </source>
</evidence>
<dbReference type="InterPro" id="IPR009080">
    <property type="entry name" value="tRNAsynth_Ia_anticodon-bd"/>
</dbReference>
<dbReference type="EC" id="6.1.1.4" evidence="9"/>
<organism evidence="15 16">
    <name type="scientific">Spiribacter pallidus</name>
    <dbReference type="NCBI Taxonomy" id="1987936"/>
    <lineage>
        <taxon>Bacteria</taxon>
        <taxon>Pseudomonadati</taxon>
        <taxon>Pseudomonadota</taxon>
        <taxon>Gammaproteobacteria</taxon>
        <taxon>Chromatiales</taxon>
        <taxon>Ectothiorhodospiraceae</taxon>
        <taxon>Spiribacter</taxon>
    </lineage>
</organism>
<dbReference type="Gene3D" id="3.90.740.10">
    <property type="entry name" value="Valyl/Leucyl/Isoleucyl-tRNA synthetase, editing domain"/>
    <property type="match status" value="1"/>
</dbReference>
<dbReference type="Pfam" id="PF08264">
    <property type="entry name" value="Anticodon_1"/>
    <property type="match status" value="1"/>
</dbReference>
<dbReference type="Pfam" id="PF09334">
    <property type="entry name" value="tRNA-synt_1g"/>
    <property type="match status" value="1"/>
</dbReference>
<feature type="short sequence motif" description="'KMSKS' region" evidence="9">
    <location>
        <begin position="622"/>
        <end position="626"/>
    </location>
</feature>
<dbReference type="InterPro" id="IPR025709">
    <property type="entry name" value="Leu_tRNA-synth_edit"/>
</dbReference>
<comment type="subcellular location">
    <subcellularLocation>
        <location evidence="9">Cytoplasm</location>
    </subcellularLocation>
</comment>
<dbReference type="GO" id="GO:0004823">
    <property type="term" value="F:leucine-tRNA ligase activity"/>
    <property type="evidence" value="ECO:0007669"/>
    <property type="project" value="UniProtKB-EC"/>
</dbReference>
<evidence type="ECO:0000259" key="11">
    <source>
        <dbReference type="Pfam" id="PF00133"/>
    </source>
</evidence>
<dbReference type="SUPFAM" id="SSF52374">
    <property type="entry name" value="Nucleotidylyl transferase"/>
    <property type="match status" value="1"/>
</dbReference>
<dbReference type="PROSITE" id="PS00178">
    <property type="entry name" value="AA_TRNA_LIGASE_I"/>
    <property type="match status" value="1"/>
</dbReference>
<comment type="caution">
    <text evidence="15">The sequence shown here is derived from an EMBL/GenBank/DDBJ whole genome shotgun (WGS) entry which is preliminary data.</text>
</comment>
<name>A0ABV3TAG9_9GAMM</name>
<keyword evidence="2 9" id="KW-0963">Cytoplasm</keyword>
<comment type="catalytic activity">
    <reaction evidence="8 9">
        <text>tRNA(Leu) + L-leucine + ATP = L-leucyl-tRNA(Leu) + AMP + diphosphate</text>
        <dbReference type="Rhea" id="RHEA:11688"/>
        <dbReference type="Rhea" id="RHEA-COMP:9613"/>
        <dbReference type="Rhea" id="RHEA-COMP:9622"/>
        <dbReference type="ChEBI" id="CHEBI:30616"/>
        <dbReference type="ChEBI" id="CHEBI:33019"/>
        <dbReference type="ChEBI" id="CHEBI:57427"/>
        <dbReference type="ChEBI" id="CHEBI:78442"/>
        <dbReference type="ChEBI" id="CHEBI:78494"/>
        <dbReference type="ChEBI" id="CHEBI:456215"/>
        <dbReference type="EC" id="6.1.1.4"/>
    </reaction>
</comment>
<feature type="domain" description="Aminoacyl-tRNA synthetase class Ia" evidence="11">
    <location>
        <begin position="419"/>
        <end position="575"/>
    </location>
</feature>
<evidence type="ECO:0000313" key="15">
    <source>
        <dbReference type="EMBL" id="MEX0468622.1"/>
    </source>
</evidence>
<dbReference type="CDD" id="cd07958">
    <property type="entry name" value="Anticodon_Ia_Leu_BEm"/>
    <property type="match status" value="1"/>
</dbReference>
<dbReference type="InterPro" id="IPR002300">
    <property type="entry name" value="aa-tRNA-synth_Ia"/>
</dbReference>
<sequence length="864" mass="96883">MEKHYDPASIEADAQAYWTREGSFQVEERPDQEKYYCLSMLPYPSGRLHMGHVRNYTIGDVISRFQRMQGRNVLQPMGWDAFGLPAENAAIKRGVPPAEWTYQNIDHMRRQLQRMGYGYDWRREVTTCDPDYYRWEQFMFTRLFEKGLVYRARAVVNWDPVDQTVLANEQVVDGRGWRSGALVERREIPQWFLRITDYADELLEGLDRLPGWPDAVKTMQRNWIGRSEGVELDFALADGGEPLRVYTTRPDTLFGATYMAVAADHPLAVAAAERDPRIGDFLAEIRRGAVTEEALEKLEKKGMPLGVEAINPLSGERIPVWVANFVLMGYGTGAIMAVPAHDQRDHEFARRYGLPIRQAVGPADGSPIDVQAEPWAAKEGLVTVNAGEFTGLDFDKAFEAIADHLQARGIGERRVNYRLRDWGVSRQRYWGCPIPIIHCDDCGPVAVPDADLPVTLPEQVSFSGVQSPLKTDADWRAVDCPCCGKPAERETDTFDTFVESSWYYARYCSADADAMLDERANHWLPVDQYIGGIEHAVMHLLYFRFWHKLMRDLGWVDSDEPATNLLCQGMVLAEAYYRDSDEHGREWIAPAEVAVERDGKGRIVGATRRSDGAAVEATGWTTMSKSKNNGEDPETLVARFGADTVRLFTMFAAPPDQALEWQDSGVEGASRFLKRLYSLVVEHVQAGPVPADADAAALDDEGLALRRKLHQSIAKVTDDVGRRYTFNTAIAAVMELCNALGRFDATTGPARGLRQEVLEAVVLMLQPITPHLSHRLWQDLGRTGAAVDQPWPQVDEAALAQDEIELVVQVNGKLRSRIRVAAEAAEEAIREQALADGNVQRFIADLQVRKVIVVPGRLVNVVAN</sequence>
<dbReference type="NCBIfam" id="TIGR00396">
    <property type="entry name" value="leuS_bact"/>
    <property type="match status" value="1"/>
</dbReference>
<keyword evidence="3 9" id="KW-0436">Ligase</keyword>
<evidence type="ECO:0000256" key="6">
    <source>
        <dbReference type="ARBA" id="ARBA00022917"/>
    </source>
</evidence>
<evidence type="ECO:0000259" key="13">
    <source>
        <dbReference type="Pfam" id="PF09334"/>
    </source>
</evidence>
<dbReference type="CDD" id="cd00812">
    <property type="entry name" value="LeuRS_core"/>
    <property type="match status" value="1"/>
</dbReference>
<feature type="domain" description="Methionyl/Valyl/Leucyl/Isoleucyl-tRNA synthetase anticodon-binding" evidence="12">
    <location>
        <begin position="705"/>
        <end position="827"/>
    </location>
</feature>
<dbReference type="Gene3D" id="3.10.20.590">
    <property type="match status" value="1"/>
</dbReference>
<feature type="domain" description="Methionyl/Leucyl tRNA synthetase" evidence="13">
    <location>
        <begin position="39"/>
        <end position="171"/>
    </location>
</feature>
<keyword evidence="16" id="KW-1185">Reference proteome</keyword>
<dbReference type="Gene3D" id="3.40.50.620">
    <property type="entry name" value="HUPs"/>
    <property type="match status" value="2"/>
</dbReference>
<dbReference type="RefSeq" id="WP_367958377.1">
    <property type="nucleotide sequence ID" value="NZ_JBAKFK010000001.1"/>
</dbReference>
<dbReference type="HAMAP" id="MF_00049_B">
    <property type="entry name" value="Leu_tRNA_synth_B"/>
    <property type="match status" value="1"/>
</dbReference>
<dbReference type="InterPro" id="IPR001412">
    <property type="entry name" value="aa-tRNA-synth_I_CS"/>
</dbReference>
<dbReference type="InterPro" id="IPR002302">
    <property type="entry name" value="Leu-tRNA-ligase"/>
</dbReference>
<dbReference type="Pfam" id="PF00133">
    <property type="entry name" value="tRNA-synt_1"/>
    <property type="match status" value="1"/>
</dbReference>
<comment type="similarity">
    <text evidence="1 9 10">Belongs to the class-I aminoacyl-tRNA synthetase family.</text>
</comment>
<dbReference type="SUPFAM" id="SSF50677">
    <property type="entry name" value="ValRS/IleRS/LeuRS editing domain"/>
    <property type="match status" value="1"/>
</dbReference>
<dbReference type="Proteomes" id="UP001556709">
    <property type="component" value="Unassembled WGS sequence"/>
</dbReference>
<keyword evidence="7 9" id="KW-0030">Aminoacyl-tRNA synthetase</keyword>
<evidence type="ECO:0000256" key="10">
    <source>
        <dbReference type="RuleBase" id="RU363035"/>
    </source>
</evidence>
<feature type="domain" description="Leucyl-tRNA synthetase editing" evidence="14">
    <location>
        <begin position="221"/>
        <end position="405"/>
    </location>
</feature>
<dbReference type="Pfam" id="PF13603">
    <property type="entry name" value="tRNA-synt_1_2"/>
    <property type="match status" value="1"/>
</dbReference>
<evidence type="ECO:0000256" key="9">
    <source>
        <dbReference type="HAMAP-Rule" id="MF_00049"/>
    </source>
</evidence>
<dbReference type="Gene3D" id="1.10.730.10">
    <property type="entry name" value="Isoleucyl-tRNA Synthetase, Domain 1"/>
    <property type="match status" value="1"/>
</dbReference>
<evidence type="ECO:0000256" key="8">
    <source>
        <dbReference type="ARBA" id="ARBA00047469"/>
    </source>
</evidence>
<reference evidence="15 16" key="1">
    <citation type="submission" date="2024-02" db="EMBL/GenBank/DDBJ databases">
        <title>New especies of Spiribacter isolated from saline water.</title>
        <authorList>
            <person name="Leon M.J."/>
            <person name="De La Haba R."/>
            <person name="Sanchez-Porro C."/>
            <person name="Ventosa A."/>
        </authorList>
    </citation>
    <scope>NUCLEOTIDE SEQUENCE [LARGE SCALE GENOMIC DNA]</scope>
    <source>
        <strain evidence="16">ag22IC6-390</strain>
    </source>
</reference>
<evidence type="ECO:0000313" key="16">
    <source>
        <dbReference type="Proteomes" id="UP001556709"/>
    </source>
</evidence>
<gene>
    <name evidence="9 15" type="primary">leuS</name>
    <name evidence="15" type="ORF">V6X73_02575</name>
</gene>
<dbReference type="EMBL" id="JBAKFM010000001">
    <property type="protein sequence ID" value="MEX0468622.1"/>
    <property type="molecule type" value="Genomic_DNA"/>
</dbReference>
<dbReference type="InterPro" id="IPR009008">
    <property type="entry name" value="Val/Leu/Ile-tRNA-synth_edit"/>
</dbReference>
<evidence type="ECO:0000259" key="12">
    <source>
        <dbReference type="Pfam" id="PF08264"/>
    </source>
</evidence>
<feature type="binding site" evidence="9">
    <location>
        <position position="625"/>
    </location>
    <ligand>
        <name>ATP</name>
        <dbReference type="ChEBI" id="CHEBI:30616"/>
    </ligand>
</feature>
<proteinExistence type="inferred from homology"/>
<feature type="short sequence motif" description="'HIGH' region" evidence="9">
    <location>
        <begin position="42"/>
        <end position="52"/>
    </location>
</feature>
<dbReference type="PANTHER" id="PTHR43740">
    <property type="entry name" value="LEUCYL-TRNA SYNTHETASE"/>
    <property type="match status" value="1"/>
</dbReference>
<evidence type="ECO:0000259" key="14">
    <source>
        <dbReference type="Pfam" id="PF13603"/>
    </source>
</evidence>
<keyword evidence="6 9" id="KW-0648">Protein biosynthesis</keyword>
<evidence type="ECO:0000256" key="2">
    <source>
        <dbReference type="ARBA" id="ARBA00022490"/>
    </source>
</evidence>
<dbReference type="PANTHER" id="PTHR43740:SF2">
    <property type="entry name" value="LEUCINE--TRNA LIGASE, MITOCHONDRIAL"/>
    <property type="match status" value="1"/>
</dbReference>
<protein>
    <recommendedName>
        <fullName evidence="9">Leucine--tRNA ligase</fullName>
        <ecNumber evidence="9">6.1.1.4</ecNumber>
    </recommendedName>
    <alternativeName>
        <fullName evidence="9">Leucyl-tRNA synthetase</fullName>
        <shortName evidence="9">LeuRS</shortName>
    </alternativeName>
</protein>
<keyword evidence="4 9" id="KW-0547">Nucleotide-binding</keyword>
<dbReference type="PRINTS" id="PR00985">
    <property type="entry name" value="TRNASYNTHLEU"/>
</dbReference>
<accession>A0ABV3TAG9</accession>
<evidence type="ECO:0000256" key="7">
    <source>
        <dbReference type="ARBA" id="ARBA00023146"/>
    </source>
</evidence>
<dbReference type="SUPFAM" id="SSF47323">
    <property type="entry name" value="Anticodon-binding domain of a subclass of class I aminoacyl-tRNA synthetases"/>
    <property type="match status" value="1"/>
</dbReference>
<keyword evidence="5 9" id="KW-0067">ATP-binding</keyword>
<evidence type="ECO:0000256" key="3">
    <source>
        <dbReference type="ARBA" id="ARBA00022598"/>
    </source>
</evidence>